<dbReference type="EMBL" id="CP002428">
    <property type="protein sequence ID" value="AEV92103.1"/>
    <property type="molecule type" value="Genomic_DNA"/>
</dbReference>
<evidence type="ECO:0000313" key="2">
    <source>
        <dbReference type="Proteomes" id="UP000005443"/>
    </source>
</evidence>
<organism evidence="1 2">
    <name type="scientific">Rickettsia slovaca (strain 13-B)</name>
    <dbReference type="NCBI Taxonomy" id="941638"/>
    <lineage>
        <taxon>Bacteria</taxon>
        <taxon>Pseudomonadati</taxon>
        <taxon>Pseudomonadota</taxon>
        <taxon>Alphaproteobacteria</taxon>
        <taxon>Rickettsiales</taxon>
        <taxon>Rickettsiaceae</taxon>
        <taxon>Rickettsieae</taxon>
        <taxon>Rickettsia</taxon>
        <taxon>spotted fever group</taxon>
    </lineage>
</organism>
<gene>
    <name evidence="1" type="ordered locus">Rsl_549</name>
</gene>
<name>A0ABN4A7F9_RICS1</name>
<evidence type="ECO:0000313" key="1">
    <source>
        <dbReference type="EMBL" id="AEV92103.1"/>
    </source>
</evidence>
<dbReference type="Proteomes" id="UP000005443">
    <property type="component" value="Chromosome"/>
</dbReference>
<dbReference type="RefSeq" id="WP_014273387.1">
    <property type="nucleotide sequence ID" value="NC_016639.1"/>
</dbReference>
<reference evidence="1 2" key="1">
    <citation type="journal article" date="2012" name="J. Bacteriol.">
        <title>Complete genome sequence of Rickettsia slovaca, the agent of tick-borne lymphadenitis.</title>
        <authorList>
            <person name="Fournier P.E."/>
            <person name="El Karkouri K."/>
            <person name="Robert C."/>
            <person name="Medigue C."/>
            <person name="Raoult D."/>
        </authorList>
    </citation>
    <scope>NUCLEOTIDE SEQUENCE [LARGE SCALE GENOMIC DNA]</scope>
    <source>
        <strain evidence="1 2">13-B</strain>
    </source>
</reference>
<sequence length="213" mass="23941">MLIFSIFLLFLWSATLLSIAQKVLLRGSVFQLFLDTVVKPRYNTECLFRYTQQRPLTITISTFNKNNAASTFSKKLAYGTHLIISGIIGFIVNGITGSSLFVSATLADEILITEGYFQKHYLTSATFKGNLIYPITTNLITTFPNYSVPIYLTSTAAIVGLAYYGTDFLNYQENLKEIQINLTPNIRVIDPNILSNNFKNDSKNEIKDVTQGF</sequence>
<keyword evidence="2" id="KW-1185">Reference proteome</keyword>
<accession>A0ABN4A7F9</accession>
<protein>
    <submittedName>
        <fullName evidence="1">Uncharacterized protein</fullName>
    </submittedName>
</protein>
<proteinExistence type="predicted"/>